<proteinExistence type="predicted"/>
<evidence type="ECO:0000313" key="1">
    <source>
        <dbReference type="EMBL" id="KAJ7609123.1"/>
    </source>
</evidence>
<protein>
    <recommendedName>
        <fullName evidence="3">Winged helix-turn helix domain-containing protein</fullName>
    </recommendedName>
</protein>
<feature type="non-terminal residue" evidence="1">
    <location>
        <position position="318"/>
    </location>
</feature>
<dbReference type="Proteomes" id="UP001221142">
    <property type="component" value="Unassembled WGS sequence"/>
</dbReference>
<evidence type="ECO:0000313" key="2">
    <source>
        <dbReference type="Proteomes" id="UP001221142"/>
    </source>
</evidence>
<evidence type="ECO:0008006" key="3">
    <source>
        <dbReference type="Google" id="ProtNLM"/>
    </source>
</evidence>
<gene>
    <name evidence="1" type="ORF">FB45DRAFT_1127977</name>
</gene>
<dbReference type="AlphaFoldDB" id="A0AAD7B2X5"/>
<accession>A0AAD7B2X5</accession>
<dbReference type="EMBL" id="JARKIF010000042">
    <property type="protein sequence ID" value="KAJ7609123.1"/>
    <property type="molecule type" value="Genomic_DNA"/>
</dbReference>
<comment type="caution">
    <text evidence="1">The sequence shown here is derived from an EMBL/GenBank/DDBJ whole genome shotgun (WGS) entry which is preliminary data.</text>
</comment>
<organism evidence="1 2">
    <name type="scientific">Roridomyces roridus</name>
    <dbReference type="NCBI Taxonomy" id="1738132"/>
    <lineage>
        <taxon>Eukaryota</taxon>
        <taxon>Fungi</taxon>
        <taxon>Dikarya</taxon>
        <taxon>Basidiomycota</taxon>
        <taxon>Agaricomycotina</taxon>
        <taxon>Agaricomycetes</taxon>
        <taxon>Agaricomycetidae</taxon>
        <taxon>Agaricales</taxon>
        <taxon>Marasmiineae</taxon>
        <taxon>Mycenaceae</taxon>
        <taxon>Roridomyces</taxon>
    </lineage>
</organism>
<feature type="non-terminal residue" evidence="1">
    <location>
        <position position="1"/>
    </location>
</feature>
<reference evidence="1" key="1">
    <citation type="submission" date="2023-03" db="EMBL/GenBank/DDBJ databases">
        <title>Massive genome expansion in bonnet fungi (Mycena s.s.) driven by repeated elements and novel gene families across ecological guilds.</title>
        <authorList>
            <consortium name="Lawrence Berkeley National Laboratory"/>
            <person name="Harder C.B."/>
            <person name="Miyauchi S."/>
            <person name="Viragh M."/>
            <person name="Kuo A."/>
            <person name="Thoen E."/>
            <person name="Andreopoulos B."/>
            <person name="Lu D."/>
            <person name="Skrede I."/>
            <person name="Drula E."/>
            <person name="Henrissat B."/>
            <person name="Morin E."/>
            <person name="Kohler A."/>
            <person name="Barry K."/>
            <person name="LaButti K."/>
            <person name="Morin E."/>
            <person name="Salamov A."/>
            <person name="Lipzen A."/>
            <person name="Mereny Z."/>
            <person name="Hegedus B."/>
            <person name="Baldrian P."/>
            <person name="Stursova M."/>
            <person name="Weitz H."/>
            <person name="Taylor A."/>
            <person name="Grigoriev I.V."/>
            <person name="Nagy L.G."/>
            <person name="Martin F."/>
            <person name="Kauserud H."/>
        </authorList>
    </citation>
    <scope>NUCLEOTIDE SEQUENCE</scope>
    <source>
        <strain evidence="1">9284</strain>
    </source>
</reference>
<dbReference type="PANTHER" id="PTHR35871">
    <property type="entry name" value="EXPRESSED PROTEIN"/>
    <property type="match status" value="1"/>
</dbReference>
<name>A0AAD7B2X5_9AGAR</name>
<keyword evidence="2" id="KW-1185">Reference proteome</keyword>
<dbReference type="PANTHER" id="PTHR35871:SF1">
    <property type="entry name" value="CXC1-LIKE CYSTEINE CLUSTER ASSOCIATED WITH KDZ TRANSPOSASES DOMAIN-CONTAINING PROTEIN"/>
    <property type="match status" value="1"/>
</dbReference>
<sequence>ESARNADIPAQDAYANVYDAYIAPGKLRESPPVLGAASAAKDLAEMLRGKKRGENSAGYKDPGLDPFFRKRLECLRTFLNQYTDSRSKTYGHWGASALQTAVGLGRGRYCVRTMCQMARQFIHDRTVLPVNPFGDWNESLLVNEGLSSGLQLFLQEEPDNITPERVKVYLDRPEVREEYGITAGISLRTARRYLRALGYRYGMPTKGQYVDGHERPDVVYERDHKYIPKLKKLSERMRFYDRDGHPVFGPYHNGRRVVVWYHDESIFYAHDRKRPRWYHPNASKLNQKGDGHSLMVSDYVSIDFGWSPTSLDGRRTAR</sequence>